<dbReference type="InterPro" id="IPR051804">
    <property type="entry name" value="Carb_Metab_Reg_Kinase/Isom"/>
</dbReference>
<evidence type="ECO:0000256" key="1">
    <source>
        <dbReference type="ARBA" id="ARBA00022723"/>
    </source>
</evidence>
<evidence type="ECO:0000313" key="4">
    <source>
        <dbReference type="Proteomes" id="UP000564385"/>
    </source>
</evidence>
<dbReference type="Gene3D" id="2.60.120.10">
    <property type="entry name" value="Jelly Rolls"/>
    <property type="match status" value="1"/>
</dbReference>
<name>A0A852VMB3_9BACT</name>
<keyword evidence="3" id="KW-0413">Isomerase</keyword>
<gene>
    <name evidence="3" type="ORF">HDF08_003646</name>
</gene>
<comment type="caution">
    <text evidence="3">The sequence shown here is derived from an EMBL/GenBank/DDBJ whole genome shotgun (WGS) entry which is preliminary data.</text>
</comment>
<dbReference type="PANTHER" id="PTHR42742">
    <property type="entry name" value="TRANSCRIPTIONAL REPRESSOR MPRA"/>
    <property type="match status" value="1"/>
</dbReference>
<keyword evidence="1" id="KW-0479">Metal-binding</keyword>
<dbReference type="SUPFAM" id="SSF51182">
    <property type="entry name" value="RmlC-like cupins"/>
    <property type="match status" value="1"/>
</dbReference>
<keyword evidence="2" id="KW-0862">Zinc</keyword>
<dbReference type="CDD" id="cd07010">
    <property type="entry name" value="cupin_PMI_type_I_N_bac"/>
    <property type="match status" value="1"/>
</dbReference>
<organism evidence="3 4">
    <name type="scientific">Tunturiibacter lichenicola</name>
    <dbReference type="NCBI Taxonomy" id="2051959"/>
    <lineage>
        <taxon>Bacteria</taxon>
        <taxon>Pseudomonadati</taxon>
        <taxon>Acidobacteriota</taxon>
        <taxon>Terriglobia</taxon>
        <taxon>Terriglobales</taxon>
        <taxon>Acidobacteriaceae</taxon>
        <taxon>Tunturiibacter</taxon>
    </lineage>
</organism>
<dbReference type="PANTHER" id="PTHR42742:SF3">
    <property type="entry name" value="FRUCTOKINASE"/>
    <property type="match status" value="1"/>
</dbReference>
<reference evidence="3 4" key="1">
    <citation type="submission" date="2020-07" db="EMBL/GenBank/DDBJ databases">
        <title>Genomic Encyclopedia of Type Strains, Phase IV (KMG-V): Genome sequencing to study the core and pangenomes of soil and plant-associated prokaryotes.</title>
        <authorList>
            <person name="Whitman W."/>
        </authorList>
    </citation>
    <scope>NUCLEOTIDE SEQUENCE [LARGE SCALE GENOMIC DNA]</scope>
    <source>
        <strain evidence="3 4">M8UP22</strain>
    </source>
</reference>
<evidence type="ECO:0000313" key="3">
    <source>
        <dbReference type="EMBL" id="NYF91544.1"/>
    </source>
</evidence>
<dbReference type="EMBL" id="JACCCU010000002">
    <property type="protein sequence ID" value="NYF91544.1"/>
    <property type="molecule type" value="Genomic_DNA"/>
</dbReference>
<dbReference type="Proteomes" id="UP000564385">
    <property type="component" value="Unassembled WGS sequence"/>
</dbReference>
<dbReference type="AlphaFoldDB" id="A0A852VMB3"/>
<dbReference type="InterPro" id="IPR011051">
    <property type="entry name" value="RmlC_Cupin_sf"/>
</dbReference>
<evidence type="ECO:0000256" key="2">
    <source>
        <dbReference type="ARBA" id="ARBA00022833"/>
    </source>
</evidence>
<sequence>MLTEPQLKSLFDRELGDDPVFGVLSHATIDTFFDGGKLTRIREQIEKANGMKLVVGTGASVVCPGAPLIAYVDMPRWEIQKRQRAGLLGNLGLSNRTAPASEKYKRAFFLDWRVADRLKVSVAKRVAVFIDTTEPSSPKMLDAQNYFTELLKAIKAPLRLVPFFDPGPWGGQWMKEVFDLPHEAVNYAWCFDCVPEENSLRLRFDDVIYELPAINLVLFFPQQLLGEAVYARFGADFPIRFDLLDTMGGGNLSLQVHPLREYAEQQFGLSYTQDESYYLLDVEAGAKIYLGLKNADDPNAMIRDLELAQRSGETFPTDRYVHSIPAKKHDHFLIPAGTVHCSGSGCMVLEISATPYIFTFKMWDWLRMGLDGLPRPIHLEHAFANIRWNQTQDFVDCELTNVVSVVAEGPGWREERTGLHKEEFIETRRHWFSVPVEHDTRGAVNVLNLVEGSSVLIESPTASFTPFELHYAETVILPAAVGQYRISPCGPEENREFATVKAYVRNTHTGNAKAT</sequence>
<dbReference type="GO" id="GO:0046872">
    <property type="term" value="F:metal ion binding"/>
    <property type="evidence" value="ECO:0007669"/>
    <property type="project" value="UniProtKB-KW"/>
</dbReference>
<proteinExistence type="predicted"/>
<dbReference type="GO" id="GO:0016853">
    <property type="term" value="F:isomerase activity"/>
    <property type="evidence" value="ECO:0007669"/>
    <property type="project" value="UniProtKB-KW"/>
</dbReference>
<dbReference type="InterPro" id="IPR014710">
    <property type="entry name" value="RmlC-like_jellyroll"/>
</dbReference>
<protein>
    <submittedName>
        <fullName evidence="3">Mannose-6-phosphate isomerase class I</fullName>
    </submittedName>
</protein>
<accession>A0A852VMB3</accession>